<name>A0A378Y229_PAEPO</name>
<gene>
    <name evidence="1" type="ORF">NCTC10343_03228</name>
</gene>
<proteinExistence type="predicted"/>
<dbReference type="AlphaFoldDB" id="A0A378Y229"/>
<reference evidence="1 2" key="1">
    <citation type="submission" date="2018-06" db="EMBL/GenBank/DDBJ databases">
        <authorList>
            <consortium name="Pathogen Informatics"/>
            <person name="Doyle S."/>
        </authorList>
    </citation>
    <scope>NUCLEOTIDE SEQUENCE [LARGE SCALE GENOMIC DNA]</scope>
    <source>
        <strain evidence="1 2">NCTC10343</strain>
    </source>
</reference>
<dbReference type="EMBL" id="UGSC01000001">
    <property type="protein sequence ID" value="SUA70357.1"/>
    <property type="molecule type" value="Genomic_DNA"/>
</dbReference>
<dbReference type="Proteomes" id="UP000254400">
    <property type="component" value="Unassembled WGS sequence"/>
</dbReference>
<sequence length="267" mass="29575">MIILTPNTWAIREVALATFYDKKTGKAKIQLQNLKTSGIENTATTVYAMGGRGNNRIVGFSGDRGGKVSLQDAIFTNEVIAMMTGNDIKSGQVPIKYRDIIKVIDDKATLKYTPATPVNGLNSVYTLSEDQVHLEEITFATGTLGDKQYKIEGKELTFKTGEFTNGTELVAYYTTQTGASAKQITVSSDKFAGTYELILDCLIRDTVTKQDFAAQIQIFDAKMEDNWNLTMAAEGDPSVFDIPIEILKPVNRKETYIMTIYDEDELV</sequence>
<protein>
    <submittedName>
        <fullName evidence="1">Uncharacterized protein</fullName>
    </submittedName>
</protein>
<dbReference type="RefSeq" id="WP_197228323.1">
    <property type="nucleotide sequence ID" value="NZ_LDIE01000062.1"/>
</dbReference>
<organism evidence="1 2">
    <name type="scientific">Paenibacillus polymyxa</name>
    <name type="common">Bacillus polymyxa</name>
    <dbReference type="NCBI Taxonomy" id="1406"/>
    <lineage>
        <taxon>Bacteria</taxon>
        <taxon>Bacillati</taxon>
        <taxon>Bacillota</taxon>
        <taxon>Bacilli</taxon>
        <taxon>Bacillales</taxon>
        <taxon>Paenibacillaceae</taxon>
        <taxon>Paenibacillus</taxon>
    </lineage>
</organism>
<accession>A0A378Y229</accession>
<evidence type="ECO:0000313" key="2">
    <source>
        <dbReference type="Proteomes" id="UP000254400"/>
    </source>
</evidence>
<evidence type="ECO:0000313" key="1">
    <source>
        <dbReference type="EMBL" id="SUA70357.1"/>
    </source>
</evidence>